<evidence type="ECO:0000259" key="9">
    <source>
        <dbReference type="Pfam" id="PF00122"/>
    </source>
</evidence>
<dbReference type="NCBIfam" id="TIGR01525">
    <property type="entry name" value="ATPase-IB_hvy"/>
    <property type="match status" value="1"/>
</dbReference>
<evidence type="ECO:0000313" key="10">
    <source>
        <dbReference type="EMBL" id="GFM38023.1"/>
    </source>
</evidence>
<dbReference type="Gene3D" id="3.40.1110.10">
    <property type="entry name" value="Calcium-transporting ATPase, cytoplasmic domain N"/>
    <property type="match status" value="1"/>
</dbReference>
<dbReference type="InterPro" id="IPR001757">
    <property type="entry name" value="P_typ_ATPase"/>
</dbReference>
<dbReference type="RefSeq" id="WP_174410652.1">
    <property type="nucleotide sequence ID" value="NZ_BLVP01000011.1"/>
</dbReference>
<dbReference type="GO" id="GO:0005886">
    <property type="term" value="C:plasma membrane"/>
    <property type="evidence" value="ECO:0007669"/>
    <property type="project" value="UniProtKB-SubCell"/>
</dbReference>
<evidence type="ECO:0000256" key="6">
    <source>
        <dbReference type="ARBA" id="ARBA00039097"/>
    </source>
</evidence>
<accession>A0A7J0BWE8</accession>
<dbReference type="SUPFAM" id="SSF81653">
    <property type="entry name" value="Calcium ATPase, transduction domain A"/>
    <property type="match status" value="1"/>
</dbReference>
<dbReference type="FunFam" id="2.70.150.10:FF:000002">
    <property type="entry name" value="Copper-transporting ATPase 1, putative"/>
    <property type="match status" value="1"/>
</dbReference>
<dbReference type="PANTHER" id="PTHR48085">
    <property type="entry name" value="CADMIUM/ZINC-TRANSPORTING ATPASE HMA2-RELATED"/>
    <property type="match status" value="1"/>
</dbReference>
<dbReference type="EC" id="7.2.2.12" evidence="6"/>
<keyword evidence="8" id="KW-1003">Cell membrane</keyword>
<dbReference type="InterPro" id="IPR036412">
    <property type="entry name" value="HAD-like_sf"/>
</dbReference>
<keyword evidence="8" id="KW-0067">ATP-binding</keyword>
<dbReference type="GO" id="GO:0005524">
    <property type="term" value="F:ATP binding"/>
    <property type="evidence" value="ECO:0007669"/>
    <property type="project" value="UniProtKB-UniRule"/>
</dbReference>
<dbReference type="InterPro" id="IPR008250">
    <property type="entry name" value="ATPase_P-typ_transduc_dom_A_sf"/>
</dbReference>
<evidence type="ECO:0000256" key="1">
    <source>
        <dbReference type="ARBA" id="ARBA00004370"/>
    </source>
</evidence>
<organism evidence="10 11">
    <name type="scientific">Desulfovibrio psychrotolerans</name>
    <dbReference type="NCBI Taxonomy" id="415242"/>
    <lineage>
        <taxon>Bacteria</taxon>
        <taxon>Pseudomonadati</taxon>
        <taxon>Thermodesulfobacteriota</taxon>
        <taxon>Desulfovibrionia</taxon>
        <taxon>Desulfovibrionales</taxon>
        <taxon>Desulfovibrionaceae</taxon>
        <taxon>Desulfovibrio</taxon>
    </lineage>
</organism>
<comment type="similarity">
    <text evidence="2 8">Belongs to the cation transport ATPase (P-type) (TC 3.A.3) family. Type IB subfamily.</text>
</comment>
<evidence type="ECO:0000256" key="5">
    <source>
        <dbReference type="ARBA" id="ARBA00023136"/>
    </source>
</evidence>
<dbReference type="InterPro" id="IPR023299">
    <property type="entry name" value="ATPase_P-typ_cyto_dom_N"/>
</dbReference>
<dbReference type="GO" id="GO:0046872">
    <property type="term" value="F:metal ion binding"/>
    <property type="evidence" value="ECO:0007669"/>
    <property type="project" value="UniProtKB-KW"/>
</dbReference>
<feature type="transmembrane region" description="Helical" evidence="8">
    <location>
        <begin position="49"/>
        <end position="67"/>
    </location>
</feature>
<dbReference type="InterPro" id="IPR023214">
    <property type="entry name" value="HAD_sf"/>
</dbReference>
<dbReference type="Pfam" id="PF00122">
    <property type="entry name" value="E1-E2_ATPase"/>
    <property type="match status" value="1"/>
</dbReference>
<keyword evidence="4 8" id="KW-1133">Transmembrane helix</keyword>
<feature type="transmembrane region" description="Helical" evidence="8">
    <location>
        <begin position="586"/>
        <end position="606"/>
    </location>
</feature>
<feature type="transmembrane region" description="Helical" evidence="8">
    <location>
        <begin position="247"/>
        <end position="266"/>
    </location>
</feature>
<feature type="transmembrane region" description="Helical" evidence="8">
    <location>
        <begin position="559"/>
        <end position="580"/>
    </location>
</feature>
<dbReference type="SUPFAM" id="SSF81665">
    <property type="entry name" value="Calcium ATPase, transmembrane domain M"/>
    <property type="match status" value="1"/>
</dbReference>
<comment type="subcellular location">
    <subcellularLocation>
        <location evidence="8">Cell membrane</location>
    </subcellularLocation>
    <subcellularLocation>
        <location evidence="1">Membrane</location>
    </subcellularLocation>
</comment>
<dbReference type="NCBIfam" id="TIGR01494">
    <property type="entry name" value="ATPase_P-type"/>
    <property type="match status" value="1"/>
</dbReference>
<dbReference type="AlphaFoldDB" id="A0A7J0BWE8"/>
<dbReference type="Gene3D" id="2.70.150.10">
    <property type="entry name" value="Calcium-transporting ATPase, cytoplasmic transduction domain A"/>
    <property type="match status" value="1"/>
</dbReference>
<dbReference type="EMBL" id="BLVP01000011">
    <property type="protein sequence ID" value="GFM38023.1"/>
    <property type="molecule type" value="Genomic_DNA"/>
</dbReference>
<dbReference type="PRINTS" id="PR00941">
    <property type="entry name" value="CDATPASE"/>
</dbReference>
<dbReference type="PRINTS" id="PR00119">
    <property type="entry name" value="CATATPASE"/>
</dbReference>
<dbReference type="PROSITE" id="PS00154">
    <property type="entry name" value="ATPASE_E1_E2"/>
    <property type="match status" value="1"/>
</dbReference>
<keyword evidence="8" id="KW-0547">Nucleotide-binding</keyword>
<dbReference type="NCBIfam" id="TIGR01512">
    <property type="entry name" value="ATPase-IB2_Cd"/>
    <property type="match status" value="1"/>
</dbReference>
<dbReference type="Pfam" id="PF00702">
    <property type="entry name" value="Hydrolase"/>
    <property type="match status" value="1"/>
</dbReference>
<dbReference type="PANTHER" id="PTHR48085:SF5">
    <property type="entry name" value="CADMIUM_ZINC-TRANSPORTING ATPASE HMA4-RELATED"/>
    <property type="match status" value="1"/>
</dbReference>
<dbReference type="InterPro" id="IPR018303">
    <property type="entry name" value="ATPase_P-typ_P_site"/>
</dbReference>
<evidence type="ECO:0000256" key="7">
    <source>
        <dbReference type="ARBA" id="ARBA00047308"/>
    </source>
</evidence>
<name>A0A7J0BWE8_9BACT</name>
<evidence type="ECO:0000256" key="4">
    <source>
        <dbReference type="ARBA" id="ARBA00022989"/>
    </source>
</evidence>
<dbReference type="Proteomes" id="UP000503820">
    <property type="component" value="Unassembled WGS sequence"/>
</dbReference>
<keyword evidence="8" id="KW-0479">Metal-binding</keyword>
<comment type="catalytic activity">
    <reaction evidence="7">
        <text>Zn(2+)(in) + ATP + H2O = Zn(2+)(out) + ADP + phosphate + H(+)</text>
        <dbReference type="Rhea" id="RHEA:20621"/>
        <dbReference type="ChEBI" id="CHEBI:15377"/>
        <dbReference type="ChEBI" id="CHEBI:15378"/>
        <dbReference type="ChEBI" id="CHEBI:29105"/>
        <dbReference type="ChEBI" id="CHEBI:30616"/>
        <dbReference type="ChEBI" id="CHEBI:43474"/>
        <dbReference type="ChEBI" id="CHEBI:456216"/>
        <dbReference type="EC" id="7.2.2.12"/>
    </reaction>
</comment>
<evidence type="ECO:0000256" key="8">
    <source>
        <dbReference type="RuleBase" id="RU362081"/>
    </source>
</evidence>
<dbReference type="InterPro" id="IPR027256">
    <property type="entry name" value="P-typ_ATPase_IB"/>
</dbReference>
<dbReference type="InterPro" id="IPR023298">
    <property type="entry name" value="ATPase_P-typ_TM_dom_sf"/>
</dbReference>
<dbReference type="InterPro" id="IPR051014">
    <property type="entry name" value="Cation_Transport_ATPase_IB"/>
</dbReference>
<dbReference type="GO" id="GO:0016887">
    <property type="term" value="F:ATP hydrolysis activity"/>
    <property type="evidence" value="ECO:0007669"/>
    <property type="project" value="InterPro"/>
</dbReference>
<keyword evidence="3 8" id="KW-0812">Transmembrane</keyword>
<evidence type="ECO:0000256" key="3">
    <source>
        <dbReference type="ARBA" id="ARBA00022692"/>
    </source>
</evidence>
<dbReference type="InterPro" id="IPR059000">
    <property type="entry name" value="ATPase_P-type_domA"/>
</dbReference>
<keyword evidence="11" id="KW-1185">Reference proteome</keyword>
<keyword evidence="5 8" id="KW-0472">Membrane</keyword>
<proteinExistence type="inferred from homology"/>
<dbReference type="SUPFAM" id="SSF56784">
    <property type="entry name" value="HAD-like"/>
    <property type="match status" value="1"/>
</dbReference>
<evidence type="ECO:0000313" key="11">
    <source>
        <dbReference type="Proteomes" id="UP000503820"/>
    </source>
</evidence>
<protein>
    <recommendedName>
        <fullName evidence="6">P-type Zn(2+) transporter</fullName>
        <ecNumber evidence="6">7.2.2.12</ecNumber>
    </recommendedName>
</protein>
<evidence type="ECO:0000256" key="2">
    <source>
        <dbReference type="ARBA" id="ARBA00006024"/>
    </source>
</evidence>
<feature type="domain" description="P-type ATPase A" evidence="9">
    <location>
        <begin position="132"/>
        <end position="230"/>
    </location>
</feature>
<feature type="transmembrane region" description="Helical" evidence="8">
    <location>
        <begin position="20"/>
        <end position="37"/>
    </location>
</feature>
<comment type="caution">
    <text evidence="10">The sequence shown here is derived from an EMBL/GenBank/DDBJ whole genome shotgun (WGS) entry which is preliminary data.</text>
</comment>
<reference evidence="10 11" key="1">
    <citation type="submission" date="2020-05" db="EMBL/GenBank/DDBJ databases">
        <title>Draft genome sequence of Desulfovibrio psychrotolerans JS1T.</title>
        <authorList>
            <person name="Ueno A."/>
            <person name="Tamazawa S."/>
            <person name="Tamamura S."/>
            <person name="Murakami T."/>
            <person name="Kiyama T."/>
            <person name="Inomata H."/>
            <person name="Amano Y."/>
            <person name="Miyakawa K."/>
            <person name="Tamaki H."/>
            <person name="Naganuma T."/>
            <person name="Kaneko K."/>
        </authorList>
    </citation>
    <scope>NUCLEOTIDE SEQUENCE [LARGE SCALE GENOMIC DNA]</scope>
    <source>
        <strain evidence="10 11">JS1</strain>
    </source>
</reference>
<feature type="transmembrane region" description="Helical" evidence="8">
    <location>
        <begin position="272"/>
        <end position="297"/>
    </location>
</feature>
<sequence length="612" mass="63980">MIGRHADLHIYREIFRSQDFARVVCGVLPIPVALALMETPSPFPANLSWGSILLLISIAINGLPIIAKAAKGLWAREINVDELVSIAIIACLLTGNYLEGAIVSAIMVFGALLEEAVSDSARNSIRALVEVTPTTAVLEVDGKEMVTDVKRVTRGDILVIRAGDTIPVDGTIIAGGTSVDEASITGESIPVDKGVEDAVYAGTLCVNGFIKVRADRVGDDSTIGRIIQMVNAAELQKTDSGKIVDRYAAWFTPIVLGIAVLTYLVTGDITRSITVLIVGCPCSFLLASPVSTVAAIGRAAKSGILIKGGKYLENVAAASAFFFDKTGTITSGEPQIIAVRPANGHDEQSVLCMAASVEKGSLHPLGIAIVNKAKTMGYAFEAAGDIHTEPGRGICGLVAGQKVEIAASATPDENGYTNVDVLVDGTTAGTISLQDTPRSTAAKTVAALRAEGIRDLVILSGDQPHSVRKIAEEVGITQYHAAQKPGEKLNAISAYGNDSVVYVGDGINDAPALKSASTGIAMGLRGADVALETADIVLMNDRLDLLPFLVRLGRKMSRIIRINILLSFGINAIALVASSMGLLTPILGAVTHNIGSILVVSLAASIRFSKDE</sequence>
<dbReference type="Gene3D" id="3.40.50.1000">
    <property type="entry name" value="HAD superfamily/HAD-like"/>
    <property type="match status" value="1"/>
</dbReference>
<gene>
    <name evidence="10" type="ORF">DSM19430T_27070</name>
</gene>
<dbReference type="GO" id="GO:0016463">
    <property type="term" value="F:P-type zinc transporter activity"/>
    <property type="evidence" value="ECO:0007669"/>
    <property type="project" value="UniProtKB-EC"/>
</dbReference>